<evidence type="ECO:0000256" key="1">
    <source>
        <dbReference type="SAM" id="MobiDB-lite"/>
    </source>
</evidence>
<dbReference type="OrthoDB" id="6246338at2759"/>
<name>A0A074ZG79_OPIVI</name>
<feature type="compositionally biased region" description="Polar residues" evidence="1">
    <location>
        <begin position="82"/>
        <end position="99"/>
    </location>
</feature>
<dbReference type="Proteomes" id="UP000054324">
    <property type="component" value="Unassembled WGS sequence"/>
</dbReference>
<dbReference type="RefSeq" id="XP_009170054.1">
    <property type="nucleotide sequence ID" value="XM_009171790.1"/>
</dbReference>
<dbReference type="STRING" id="6198.A0A074ZG79"/>
<protein>
    <submittedName>
        <fullName evidence="2">Uncharacterized protein</fullName>
    </submittedName>
</protein>
<reference evidence="2 3" key="1">
    <citation type="submission" date="2013-11" db="EMBL/GenBank/DDBJ databases">
        <title>Opisthorchis viverrini - life in the bile duct.</title>
        <authorList>
            <person name="Young N.D."/>
            <person name="Nagarajan N."/>
            <person name="Lin S.J."/>
            <person name="Korhonen P.K."/>
            <person name="Jex A.R."/>
            <person name="Hall R.S."/>
            <person name="Safavi-Hemami H."/>
            <person name="Kaewkong W."/>
            <person name="Bertrand D."/>
            <person name="Gao S."/>
            <person name="Seet Q."/>
            <person name="Wongkham S."/>
            <person name="Teh B.T."/>
            <person name="Wongkham C."/>
            <person name="Intapan P.M."/>
            <person name="Maleewong W."/>
            <person name="Yang X."/>
            <person name="Hu M."/>
            <person name="Wang Z."/>
            <person name="Hofmann A."/>
            <person name="Sternberg P.W."/>
            <person name="Tan P."/>
            <person name="Wang J."/>
            <person name="Gasser R.B."/>
        </authorList>
    </citation>
    <scope>NUCLEOTIDE SEQUENCE [LARGE SCALE GENOMIC DNA]</scope>
</reference>
<feature type="region of interest" description="Disordered" evidence="1">
    <location>
        <begin position="74"/>
        <end position="99"/>
    </location>
</feature>
<evidence type="ECO:0000313" key="3">
    <source>
        <dbReference type="Proteomes" id="UP000054324"/>
    </source>
</evidence>
<organism evidence="2 3">
    <name type="scientific">Opisthorchis viverrini</name>
    <name type="common">Southeast Asian liver fluke</name>
    <dbReference type="NCBI Taxonomy" id="6198"/>
    <lineage>
        <taxon>Eukaryota</taxon>
        <taxon>Metazoa</taxon>
        <taxon>Spiralia</taxon>
        <taxon>Lophotrochozoa</taxon>
        <taxon>Platyhelminthes</taxon>
        <taxon>Trematoda</taxon>
        <taxon>Digenea</taxon>
        <taxon>Opisthorchiida</taxon>
        <taxon>Opisthorchiata</taxon>
        <taxon>Opisthorchiidae</taxon>
        <taxon>Opisthorchis</taxon>
    </lineage>
</organism>
<evidence type="ECO:0000313" key="2">
    <source>
        <dbReference type="EMBL" id="KER26193.1"/>
    </source>
</evidence>
<proteinExistence type="predicted"/>
<sequence length="1012" mass="113196">MKWIDSFVKREVASRASVSRRVSANLRSASLLPPDAIAMADFDVSSASSPEPDCFLGTGHEFMGIESADVEYNPWKNPAGVNGTSRPARPQQQKSSVRYQSSDATLHLAGLVCTPILFKKSANLRSASLLPPDAIAMADFDVSSASSPEPDCFLGTGHEFMGIESADVENTLFGATDQPIYELPSIPSSQNTVDHTDEICELSQGGETTHLGFRRFYDACELDYPEQFRCDPIASPYMNLTHRGHHDRHRKDSLAYRLHLLTRRSFSDRSVWLHQCTLNNTSNTSERITRVFRVVECYQSQKSGVPGLVPFRALELHPPEQEPPGQPDTTAMDSQSGVILLLPVSGQHMGIQQSPQLILGDTIHLDDVLRIFSPWSVLPGRTKEELTVLYQFFWVQRVRPRDLHGWTKLKTIPNNSNLTEPDTLQLSCSCLAYGYTESGAVSKNPLARAIFLVCLMSVSCLGLIPGTRSAIHNCANRFRPACESDEEIEHVYSKPLDLDQLQNPVLVLGVYRFWLASKLRDFLLSIHYSSGYGLVVLPMSPKTSPALPLNQPSHFDVGSLYETTGLLQIPGSQVPDGLQDITKERISELQRRLPTDCLQKFTQFCSKLRALAEPNASSFGPFCLWDARSAKFNLVETNYFIWPKLVSFHEELKPFSRCHIRGTLICETSEGSLIKDEELHTLKSLEQSSCRFDTTGAICSVYAQNNVTRVMYVLVEFATGPRVIPCFCLSGVQSALNLLHHQQKIGSTSEYILSSSTLWNYPITVDDAVSGIGCVFVDHFTKLHVDVRTRRVGTSRWSTRADELLLTPGYVRLDSVDQLRQLSPHQFIRFEGSSLPCMRHSSLCFYPCIINRVSTSRSHTWPLCNHCCSSDLLPIQCGTERSQEADPISLRCRSCSNVLDEPLQLFEVEVGIQLGTKRSQGLTDPFQISSDTPLLHLNMSPKRMFALLGLAANEFSKDMHFNPRTLLYKRVDDARGLVIHVERDLSLVGQASSVRRILVLELDYDTCSREPH</sequence>
<dbReference type="GeneID" id="20328208"/>
<dbReference type="EMBL" id="KL596753">
    <property type="protein sequence ID" value="KER26193.1"/>
    <property type="molecule type" value="Genomic_DNA"/>
</dbReference>
<dbReference type="CTD" id="20328208"/>
<gene>
    <name evidence="2" type="ORF">T265_14042</name>
</gene>
<dbReference type="AlphaFoldDB" id="A0A074ZG79"/>
<keyword evidence="3" id="KW-1185">Reference proteome</keyword>
<dbReference type="KEGG" id="ovi:T265_14042"/>
<accession>A0A074ZG79</accession>